<dbReference type="GO" id="GO:0046872">
    <property type="term" value="F:metal ion binding"/>
    <property type="evidence" value="ECO:0007669"/>
    <property type="project" value="UniProtKB-UniRule"/>
</dbReference>
<feature type="domain" description="Plant heme peroxidase family profile" evidence="8">
    <location>
        <begin position="58"/>
        <end position="194"/>
    </location>
</feature>
<dbReference type="GO" id="GO:0000302">
    <property type="term" value="P:response to reactive oxygen species"/>
    <property type="evidence" value="ECO:0007669"/>
    <property type="project" value="TreeGrafter"/>
</dbReference>
<comment type="caution">
    <text evidence="9">The sequence shown here is derived from an EMBL/GenBank/DDBJ whole genome shotgun (WGS) entry which is preliminary data.</text>
</comment>
<evidence type="ECO:0000256" key="4">
    <source>
        <dbReference type="ARBA" id="ARBA00023002"/>
    </source>
</evidence>
<dbReference type="Pfam" id="PF00141">
    <property type="entry name" value="peroxidase"/>
    <property type="match status" value="1"/>
</dbReference>
<evidence type="ECO:0000256" key="2">
    <source>
        <dbReference type="ARBA" id="ARBA00022617"/>
    </source>
</evidence>
<dbReference type="InterPro" id="IPR010255">
    <property type="entry name" value="Haem_peroxidase_sf"/>
</dbReference>
<dbReference type="GO" id="GO:0034599">
    <property type="term" value="P:cellular response to oxidative stress"/>
    <property type="evidence" value="ECO:0007669"/>
    <property type="project" value="InterPro"/>
</dbReference>
<dbReference type="InterPro" id="IPR044831">
    <property type="entry name" value="Ccp1-like"/>
</dbReference>
<dbReference type="PANTHER" id="PTHR31356:SF53">
    <property type="entry name" value="HEME PEROXIDASE"/>
    <property type="match status" value="1"/>
</dbReference>
<evidence type="ECO:0000313" key="10">
    <source>
        <dbReference type="Proteomes" id="UP000623467"/>
    </source>
</evidence>
<evidence type="ECO:0000256" key="6">
    <source>
        <dbReference type="RuleBase" id="RU004241"/>
    </source>
</evidence>
<dbReference type="Gene3D" id="1.10.520.10">
    <property type="match status" value="1"/>
</dbReference>
<gene>
    <name evidence="9" type="ORF">MSAN_01988500</name>
</gene>
<dbReference type="EMBL" id="JACAZH010000024">
    <property type="protein sequence ID" value="KAF7342734.1"/>
    <property type="molecule type" value="Genomic_DNA"/>
</dbReference>
<protein>
    <recommendedName>
        <fullName evidence="7">Peroxidase</fullName>
        <ecNumber evidence="7">1.11.1.-</ecNumber>
    </recommendedName>
</protein>
<proteinExistence type="inferred from homology"/>
<dbReference type="GO" id="GO:0004601">
    <property type="term" value="F:peroxidase activity"/>
    <property type="evidence" value="ECO:0007669"/>
    <property type="project" value="UniProtKB-KW"/>
</dbReference>
<dbReference type="PANTHER" id="PTHR31356">
    <property type="entry name" value="THYLAKOID LUMENAL 29 KDA PROTEIN, CHLOROPLASTIC-RELATED"/>
    <property type="match status" value="1"/>
</dbReference>
<dbReference type="Gene3D" id="1.10.420.10">
    <property type="entry name" value="Peroxidase, domain 2"/>
    <property type="match status" value="1"/>
</dbReference>
<dbReference type="OrthoDB" id="5985073at2759"/>
<feature type="signal peptide" evidence="7">
    <location>
        <begin position="1"/>
        <end position="20"/>
    </location>
</feature>
<dbReference type="InterPro" id="IPR002016">
    <property type="entry name" value="Haem_peroxidase"/>
</dbReference>
<evidence type="ECO:0000256" key="7">
    <source>
        <dbReference type="RuleBase" id="RU363051"/>
    </source>
</evidence>
<keyword evidence="4 7" id="KW-0560">Oxidoreductase</keyword>
<feature type="chain" id="PRO_5034300243" description="Peroxidase" evidence="7">
    <location>
        <begin position="21"/>
        <end position="528"/>
    </location>
</feature>
<organism evidence="9 10">
    <name type="scientific">Mycena sanguinolenta</name>
    <dbReference type="NCBI Taxonomy" id="230812"/>
    <lineage>
        <taxon>Eukaryota</taxon>
        <taxon>Fungi</taxon>
        <taxon>Dikarya</taxon>
        <taxon>Basidiomycota</taxon>
        <taxon>Agaricomycotina</taxon>
        <taxon>Agaricomycetes</taxon>
        <taxon>Agaricomycetidae</taxon>
        <taxon>Agaricales</taxon>
        <taxon>Marasmiineae</taxon>
        <taxon>Mycenaceae</taxon>
        <taxon>Mycena</taxon>
    </lineage>
</organism>
<dbReference type="GO" id="GO:0020037">
    <property type="term" value="F:heme binding"/>
    <property type="evidence" value="ECO:0007669"/>
    <property type="project" value="UniProtKB-UniRule"/>
</dbReference>
<sequence length="528" mass="56713">MRRRSWGLICLASAVHLALADSAAVFNWPDPLLDSLDDTLYRQAFALVSLLATDCAPRDDTTVAAQWLRLAYHDTATHNSTTGTGGLDASIAFEFTRSQDVGLGMLESLQDFLGPQNEYVGMADIIAIGAVNAVAGCGGPVIPFRGGRIDATEAGPATVPEPQQDLDSHIASFKAQGFNETEMIALVACGHSLGGVRQVDFPLIVTEDVPNGIQTFASTVGFDNTIVHEYLNGTTENVLVVGSNITTRSDLRIFSSDGNATMQSENLHSLASPDTFNQVCADLIERMINTVPSTVTLTDPIEPFDFKVWNTILFPRSGSLAFLATLRIIHSDLNRTVTMFWKERTGTFCPEAGCSAPAFQVTSAGASSLANLKGVESFDLHSFNASIDLATSISHFWFEVDDNDGSAPFIVDNHGANFTIEQDVLLFDPQRSGLNLTTFEFTMVVGVKDAPTSTSVTGSSTIIDDNAVIPLPSTLNFTFTLDESHPPADGYTFYTSPISRLAFHSMICATVNGTAYSLWVPFTSATGL</sequence>
<dbReference type="AlphaFoldDB" id="A0A8H6XLB2"/>
<keyword evidence="7" id="KW-0732">Signal</keyword>
<evidence type="ECO:0000259" key="8">
    <source>
        <dbReference type="PROSITE" id="PS50873"/>
    </source>
</evidence>
<evidence type="ECO:0000256" key="1">
    <source>
        <dbReference type="ARBA" id="ARBA00022559"/>
    </source>
</evidence>
<dbReference type="GO" id="GO:0042744">
    <property type="term" value="P:hydrogen peroxide catabolic process"/>
    <property type="evidence" value="ECO:0007669"/>
    <property type="project" value="TreeGrafter"/>
</dbReference>
<dbReference type="EC" id="1.11.1.-" evidence="7"/>
<dbReference type="SUPFAM" id="SSF48113">
    <property type="entry name" value="Heme-dependent peroxidases"/>
    <property type="match status" value="1"/>
</dbReference>
<name>A0A8H6XLB2_9AGAR</name>
<evidence type="ECO:0000256" key="3">
    <source>
        <dbReference type="ARBA" id="ARBA00022723"/>
    </source>
</evidence>
<keyword evidence="2" id="KW-0349">Heme</keyword>
<keyword evidence="1 7" id="KW-0575">Peroxidase</keyword>
<accession>A0A8H6XLB2</accession>
<keyword evidence="3" id="KW-0479">Metal-binding</keyword>
<keyword evidence="10" id="KW-1185">Reference proteome</keyword>
<dbReference type="Proteomes" id="UP000623467">
    <property type="component" value="Unassembled WGS sequence"/>
</dbReference>
<dbReference type="PRINTS" id="PR00458">
    <property type="entry name" value="PEROXIDASE"/>
</dbReference>
<reference evidence="9" key="1">
    <citation type="submission" date="2020-05" db="EMBL/GenBank/DDBJ databases">
        <title>Mycena genomes resolve the evolution of fungal bioluminescence.</title>
        <authorList>
            <person name="Tsai I.J."/>
        </authorList>
    </citation>
    <scope>NUCLEOTIDE SEQUENCE</scope>
    <source>
        <strain evidence="9">160909Yilan</strain>
    </source>
</reference>
<comment type="similarity">
    <text evidence="6">Belongs to the peroxidase family.</text>
</comment>
<evidence type="ECO:0000256" key="5">
    <source>
        <dbReference type="ARBA" id="ARBA00023004"/>
    </source>
</evidence>
<dbReference type="PROSITE" id="PS50873">
    <property type="entry name" value="PEROXIDASE_4"/>
    <property type="match status" value="1"/>
</dbReference>
<evidence type="ECO:0000313" key="9">
    <source>
        <dbReference type="EMBL" id="KAF7342734.1"/>
    </source>
</evidence>
<keyword evidence="5" id="KW-0408">Iron</keyword>